<gene>
    <name evidence="5" type="ORF">ACFQMN_13210</name>
</gene>
<dbReference type="Gene3D" id="1.10.10.60">
    <property type="entry name" value="Homeodomain-like"/>
    <property type="match status" value="2"/>
</dbReference>
<feature type="domain" description="HTH araC/xylS-type" evidence="4">
    <location>
        <begin position="301"/>
        <end position="399"/>
    </location>
</feature>
<dbReference type="InterPro" id="IPR018062">
    <property type="entry name" value="HTH_AraC-typ_CS"/>
</dbReference>
<dbReference type="SMART" id="SM00342">
    <property type="entry name" value="HTH_ARAC"/>
    <property type="match status" value="1"/>
</dbReference>
<proteinExistence type="predicted"/>
<dbReference type="PRINTS" id="PR00032">
    <property type="entry name" value="HTHARAC"/>
</dbReference>
<dbReference type="InterPro" id="IPR018060">
    <property type="entry name" value="HTH_AraC"/>
</dbReference>
<name>A0ABW2K4S9_9BACI</name>
<dbReference type="PROSITE" id="PS00041">
    <property type="entry name" value="HTH_ARAC_FAMILY_1"/>
    <property type="match status" value="1"/>
</dbReference>
<evidence type="ECO:0000256" key="3">
    <source>
        <dbReference type="ARBA" id="ARBA00023163"/>
    </source>
</evidence>
<dbReference type="Proteomes" id="UP001596494">
    <property type="component" value="Unassembled WGS sequence"/>
</dbReference>
<evidence type="ECO:0000259" key="4">
    <source>
        <dbReference type="PROSITE" id="PS01124"/>
    </source>
</evidence>
<dbReference type="PANTHER" id="PTHR43280">
    <property type="entry name" value="ARAC-FAMILY TRANSCRIPTIONAL REGULATOR"/>
    <property type="match status" value="1"/>
</dbReference>
<dbReference type="RefSeq" id="WP_289215779.1">
    <property type="nucleotide sequence ID" value="NZ_JAPVRC010000004.1"/>
</dbReference>
<dbReference type="Pfam" id="PF12833">
    <property type="entry name" value="HTH_18"/>
    <property type="match status" value="1"/>
</dbReference>
<organism evidence="5 6">
    <name type="scientific">Halobacillus campisalis</name>
    <dbReference type="NCBI Taxonomy" id="435909"/>
    <lineage>
        <taxon>Bacteria</taxon>
        <taxon>Bacillati</taxon>
        <taxon>Bacillota</taxon>
        <taxon>Bacilli</taxon>
        <taxon>Bacillales</taxon>
        <taxon>Bacillaceae</taxon>
        <taxon>Halobacillus</taxon>
    </lineage>
</organism>
<dbReference type="SUPFAM" id="SSF46689">
    <property type="entry name" value="Homeodomain-like"/>
    <property type="match status" value="2"/>
</dbReference>
<dbReference type="PROSITE" id="PS01124">
    <property type="entry name" value="HTH_ARAC_FAMILY_2"/>
    <property type="match status" value="1"/>
</dbReference>
<dbReference type="InterPro" id="IPR020449">
    <property type="entry name" value="Tscrpt_reg_AraC-type_HTH"/>
</dbReference>
<evidence type="ECO:0000313" key="6">
    <source>
        <dbReference type="Proteomes" id="UP001596494"/>
    </source>
</evidence>
<evidence type="ECO:0000256" key="1">
    <source>
        <dbReference type="ARBA" id="ARBA00023015"/>
    </source>
</evidence>
<dbReference type="PANTHER" id="PTHR43280:SF2">
    <property type="entry name" value="HTH-TYPE TRANSCRIPTIONAL REGULATOR EXSA"/>
    <property type="match status" value="1"/>
</dbReference>
<dbReference type="InterPro" id="IPR009057">
    <property type="entry name" value="Homeodomain-like_sf"/>
</dbReference>
<reference evidence="6" key="1">
    <citation type="journal article" date="2019" name="Int. J. Syst. Evol. Microbiol.">
        <title>The Global Catalogue of Microorganisms (GCM) 10K type strain sequencing project: providing services to taxonomists for standard genome sequencing and annotation.</title>
        <authorList>
            <consortium name="The Broad Institute Genomics Platform"/>
            <consortium name="The Broad Institute Genome Sequencing Center for Infectious Disease"/>
            <person name="Wu L."/>
            <person name="Ma J."/>
        </authorList>
    </citation>
    <scope>NUCLEOTIDE SEQUENCE [LARGE SCALE GENOMIC DNA]</scope>
    <source>
        <strain evidence="6">CCUG 73951</strain>
    </source>
</reference>
<sequence length="404" mass="47599">MRSTHYELVQLLKDCSITFRVPIFMFNHNEKMIHHFPDTVHKPPKIFQKKLYSCLRESKHFPFQLQLFEDIYFQYFFIYPIQNNLGQFTFISMGPYLLQEVEKLKIRKMLILNGMDFSYEDETVKYFSTLTIVNRQKLESTERLLTSLLPGRTESHSIGQIPSEEILDYRNFKSNHLNAKYSQHLLELNENFNRYFKEGNIKALHEYQQLRKSALFPLGNGDELRSAKNNIITLVSKLTRIAIEEGIAKGEAFSLHDFYINYLESKETLTELIKLESTIVQSYLKVMKQRNQSSHISPLVQRAKSFIYNHLTEEINLKSIADELKVNPNYLSSVFNKDTGTSITKYINEQRMKEAKELLSNTPYTLMEISILLGYNSQSYFTRVFKKQEGISPKEFRQKLQTYS</sequence>
<keyword evidence="3" id="KW-0804">Transcription</keyword>
<evidence type="ECO:0000256" key="2">
    <source>
        <dbReference type="ARBA" id="ARBA00023125"/>
    </source>
</evidence>
<keyword evidence="1" id="KW-0805">Transcription regulation</keyword>
<keyword evidence="6" id="KW-1185">Reference proteome</keyword>
<evidence type="ECO:0000313" key="5">
    <source>
        <dbReference type="EMBL" id="MFC7321840.1"/>
    </source>
</evidence>
<protein>
    <submittedName>
        <fullName evidence="5">Helix-turn-helix domain-containing protein</fullName>
    </submittedName>
</protein>
<accession>A0ABW2K4S9</accession>
<comment type="caution">
    <text evidence="5">The sequence shown here is derived from an EMBL/GenBank/DDBJ whole genome shotgun (WGS) entry which is preliminary data.</text>
</comment>
<dbReference type="EMBL" id="JBHTBY010000011">
    <property type="protein sequence ID" value="MFC7321840.1"/>
    <property type="molecule type" value="Genomic_DNA"/>
</dbReference>
<keyword evidence="2" id="KW-0238">DNA-binding</keyword>